<dbReference type="Gene3D" id="3.90.1720.30">
    <property type="entry name" value="PPPDE domains"/>
    <property type="match status" value="1"/>
</dbReference>
<sequence length="224" mass="25182">MLIEGAHSMRKVGSIPVYLNVYDITVMNGCAYFLGLGVYHSGVQVYDVEYAFGAHEYPTTGVFEGEPKQCPGFTFRKSIMIGRTGLSPKEVRRLMEELAEEYTGDTYHLITRNCNHFCHDACLRLTGKRIPRWVNRLARIGMLFNCVFPSNVHPERVRQRSDDGFCSVERKKLRSNSTRCCSSSLQPPPSSTTTTCTTTAIVRSKRRCSSRSAPPLLTSSLLNL</sequence>
<evidence type="ECO:0000259" key="4">
    <source>
        <dbReference type="PROSITE" id="PS51858"/>
    </source>
</evidence>
<gene>
    <name evidence="5" type="ORF">CKAN_00386700</name>
</gene>
<feature type="domain" description="PPPDE" evidence="4">
    <location>
        <begin position="15"/>
        <end position="144"/>
    </location>
</feature>
<protein>
    <submittedName>
        <fullName evidence="5">DeSI-like protein</fullName>
    </submittedName>
</protein>
<evidence type="ECO:0000256" key="3">
    <source>
        <dbReference type="ARBA" id="ARBA00022801"/>
    </source>
</evidence>
<comment type="caution">
    <text evidence="5">The sequence shown here is derived from an EMBL/GenBank/DDBJ whole genome shotgun (WGS) entry which is preliminary data.</text>
</comment>
<dbReference type="EMBL" id="QPKB01000002">
    <property type="protein sequence ID" value="RWR75484.1"/>
    <property type="molecule type" value="Genomic_DNA"/>
</dbReference>
<dbReference type="GO" id="GO:0101005">
    <property type="term" value="F:deubiquitinase activity"/>
    <property type="evidence" value="ECO:0007669"/>
    <property type="project" value="TreeGrafter"/>
</dbReference>
<dbReference type="AlphaFoldDB" id="A0A443NAE6"/>
<keyword evidence="6" id="KW-1185">Reference proteome</keyword>
<dbReference type="InterPro" id="IPR008580">
    <property type="entry name" value="PPPDE_dom"/>
</dbReference>
<organism evidence="5 6">
    <name type="scientific">Cinnamomum micranthum f. kanehirae</name>
    <dbReference type="NCBI Taxonomy" id="337451"/>
    <lineage>
        <taxon>Eukaryota</taxon>
        <taxon>Viridiplantae</taxon>
        <taxon>Streptophyta</taxon>
        <taxon>Embryophyta</taxon>
        <taxon>Tracheophyta</taxon>
        <taxon>Spermatophyta</taxon>
        <taxon>Magnoliopsida</taxon>
        <taxon>Magnoliidae</taxon>
        <taxon>Laurales</taxon>
        <taxon>Lauraceae</taxon>
        <taxon>Cinnamomum</taxon>
    </lineage>
</organism>
<evidence type="ECO:0000256" key="1">
    <source>
        <dbReference type="ARBA" id="ARBA00008140"/>
    </source>
</evidence>
<dbReference type="PROSITE" id="PS51858">
    <property type="entry name" value="PPPDE"/>
    <property type="match status" value="1"/>
</dbReference>
<dbReference type="InterPro" id="IPR042266">
    <property type="entry name" value="PPPDE_sf"/>
</dbReference>
<name>A0A443NAE6_9MAGN</name>
<dbReference type="PANTHER" id="PTHR12378">
    <property type="entry name" value="DESUMOYLATING ISOPEPTIDASE"/>
    <property type="match status" value="1"/>
</dbReference>
<keyword evidence="2" id="KW-0645">Protease</keyword>
<dbReference type="GO" id="GO:0016579">
    <property type="term" value="P:protein deubiquitination"/>
    <property type="evidence" value="ECO:0007669"/>
    <property type="project" value="TreeGrafter"/>
</dbReference>
<dbReference type="OrthoDB" id="412286at2759"/>
<dbReference type="STRING" id="337451.A0A443NAE6"/>
<evidence type="ECO:0000313" key="6">
    <source>
        <dbReference type="Proteomes" id="UP000283530"/>
    </source>
</evidence>
<dbReference type="PANTHER" id="PTHR12378:SF17">
    <property type="entry name" value="OS06G0182100 PROTEIN"/>
    <property type="match status" value="1"/>
</dbReference>
<evidence type="ECO:0000313" key="5">
    <source>
        <dbReference type="EMBL" id="RWR75484.1"/>
    </source>
</evidence>
<accession>A0A443NAE6</accession>
<comment type="similarity">
    <text evidence="1">Belongs to the DeSI family.</text>
</comment>
<keyword evidence="3" id="KW-0378">Hydrolase</keyword>
<reference evidence="5 6" key="1">
    <citation type="journal article" date="2019" name="Nat. Plants">
        <title>Stout camphor tree genome fills gaps in understanding of flowering plant genome evolution.</title>
        <authorList>
            <person name="Chaw S.M."/>
            <person name="Liu Y.C."/>
            <person name="Wu Y.W."/>
            <person name="Wang H.Y."/>
            <person name="Lin C.I."/>
            <person name="Wu C.S."/>
            <person name="Ke H.M."/>
            <person name="Chang L.Y."/>
            <person name="Hsu C.Y."/>
            <person name="Yang H.T."/>
            <person name="Sudianto E."/>
            <person name="Hsu M.H."/>
            <person name="Wu K.P."/>
            <person name="Wang L.N."/>
            <person name="Leebens-Mack J.H."/>
            <person name="Tsai I.J."/>
        </authorList>
    </citation>
    <scope>NUCLEOTIDE SEQUENCE [LARGE SCALE GENOMIC DNA]</scope>
    <source>
        <strain evidence="6">cv. Chaw 1501</strain>
        <tissue evidence="5">Young leaves</tissue>
    </source>
</reference>
<dbReference type="Proteomes" id="UP000283530">
    <property type="component" value="Unassembled WGS sequence"/>
</dbReference>
<dbReference type="SMART" id="SM01179">
    <property type="entry name" value="DUF862"/>
    <property type="match status" value="1"/>
</dbReference>
<proteinExistence type="inferred from homology"/>
<evidence type="ECO:0000256" key="2">
    <source>
        <dbReference type="ARBA" id="ARBA00022670"/>
    </source>
</evidence>
<dbReference type="Pfam" id="PF05903">
    <property type="entry name" value="Peptidase_C97"/>
    <property type="match status" value="1"/>
</dbReference>
<dbReference type="GO" id="GO:0006508">
    <property type="term" value="P:proteolysis"/>
    <property type="evidence" value="ECO:0007669"/>
    <property type="project" value="UniProtKB-KW"/>
</dbReference>